<keyword evidence="2" id="KW-1185">Reference proteome</keyword>
<evidence type="ECO:0000313" key="1">
    <source>
        <dbReference type="EMBL" id="ADF53603.1"/>
    </source>
</evidence>
<evidence type="ECO:0000313" key="2">
    <source>
        <dbReference type="Proteomes" id="UP000001654"/>
    </source>
</evidence>
<dbReference type="RefSeq" id="WP_013072700.1">
    <property type="nucleotide sequence ID" value="NC_014041.1"/>
</dbReference>
<name>D5BIX0_ZUNPS</name>
<dbReference type="OrthoDB" id="8221510at2"/>
<dbReference type="KEGG" id="zpr:ZPR_3287"/>
<proteinExistence type="predicted"/>
<dbReference type="HOGENOM" id="CLU_2605310_0_0_10"/>
<accession>D5BIX0</accession>
<gene>
    <name evidence="1" type="ordered locus">ZPR_3287</name>
</gene>
<dbReference type="AlphaFoldDB" id="D5BIX0"/>
<reference evidence="1 2" key="1">
    <citation type="journal article" date="2010" name="BMC Genomics">
        <title>The complete genome of Zunongwangia profunda SM-A87 reveals its adaptation to the deep-sea environment and ecological role in sedimentary organic nitrogen degradation.</title>
        <authorList>
            <person name="Qin Q.L."/>
            <person name="Zhang X.Y."/>
            <person name="Wang X.M."/>
            <person name="Liu G.M."/>
            <person name="Chen X.L."/>
            <person name="Xie B.B."/>
            <person name="Dang H.Y."/>
            <person name="Zhou B.C."/>
            <person name="Yu J."/>
            <person name="Zhang Y.Z."/>
        </authorList>
    </citation>
    <scope>NUCLEOTIDE SEQUENCE [LARGE SCALE GENOMIC DNA]</scope>
    <source>
        <strain evidence="2">DSM 18752 / CCTCC AB 206139 / SM-A87</strain>
    </source>
</reference>
<sequence length="79" mass="9460">MEITIKKLEHKDAELIVEYWCSLTYFELLKFGADKTKFLKPKDWTQRLKDEIDKTVGCGILFFLLLIFNKQIFKKTDQI</sequence>
<organism evidence="1 2">
    <name type="scientific">Zunongwangia profunda (strain DSM 18752 / CCTCC AB 206139 / SM-A87)</name>
    <name type="common">Wangia profunda</name>
    <dbReference type="NCBI Taxonomy" id="655815"/>
    <lineage>
        <taxon>Bacteria</taxon>
        <taxon>Pseudomonadati</taxon>
        <taxon>Bacteroidota</taxon>
        <taxon>Flavobacteriia</taxon>
        <taxon>Flavobacteriales</taxon>
        <taxon>Flavobacteriaceae</taxon>
        <taxon>Zunongwangia</taxon>
    </lineage>
</organism>
<protein>
    <submittedName>
        <fullName evidence="1">Uncharacterized protein</fullName>
    </submittedName>
</protein>
<dbReference type="Proteomes" id="UP000001654">
    <property type="component" value="Chromosome"/>
</dbReference>
<dbReference type="EMBL" id="CP001650">
    <property type="protein sequence ID" value="ADF53603.1"/>
    <property type="molecule type" value="Genomic_DNA"/>
</dbReference>